<feature type="transmembrane region" description="Helical" evidence="12">
    <location>
        <begin position="77"/>
        <end position="96"/>
    </location>
</feature>
<comment type="caution">
    <text evidence="13">The sequence shown here is derived from an EMBL/GenBank/DDBJ whole genome shotgun (WGS) entry which is preliminary data.</text>
</comment>
<feature type="transmembrane region" description="Helical" evidence="12">
    <location>
        <begin position="263"/>
        <end position="286"/>
    </location>
</feature>
<keyword evidence="7 12" id="KW-0256">Endoplasmic reticulum</keyword>
<dbReference type="EMBL" id="SDRB02006451">
    <property type="protein sequence ID" value="THG12594.1"/>
    <property type="molecule type" value="Genomic_DNA"/>
</dbReference>
<dbReference type="EC" id="2.4.1.-" evidence="12"/>
<organism evidence="13 14">
    <name type="scientific">Camellia sinensis var. sinensis</name>
    <name type="common">China tea</name>
    <dbReference type="NCBI Taxonomy" id="542762"/>
    <lineage>
        <taxon>Eukaryota</taxon>
        <taxon>Viridiplantae</taxon>
        <taxon>Streptophyta</taxon>
        <taxon>Embryophyta</taxon>
        <taxon>Tracheophyta</taxon>
        <taxon>Spermatophyta</taxon>
        <taxon>Magnoliopsida</taxon>
        <taxon>eudicotyledons</taxon>
        <taxon>Gunneridae</taxon>
        <taxon>Pentapetalae</taxon>
        <taxon>asterids</taxon>
        <taxon>Ericales</taxon>
        <taxon>Theaceae</taxon>
        <taxon>Camellia</taxon>
    </lineage>
</organism>
<accession>A0A4S4EA72</accession>
<comment type="pathway">
    <text evidence="2">Protein modification; protein glycosylation.</text>
</comment>
<dbReference type="STRING" id="542762.A0A4S4EA72"/>
<dbReference type="PANTHER" id="PTHR22760">
    <property type="entry name" value="GLYCOSYLTRANSFERASE"/>
    <property type="match status" value="1"/>
</dbReference>
<dbReference type="Pfam" id="PF03901">
    <property type="entry name" value="Glyco_transf_22"/>
    <property type="match status" value="2"/>
</dbReference>
<dbReference type="GO" id="GO:0052917">
    <property type="term" value="F:dol-P-Man:Man(7)GlcNAc(2)-PP-Dol alpha-1,6-mannosyltransferase activity"/>
    <property type="evidence" value="ECO:0007669"/>
    <property type="project" value="UniProtKB-EC"/>
</dbReference>
<proteinExistence type="inferred from homology"/>
<dbReference type="GO" id="GO:0005789">
    <property type="term" value="C:endoplasmic reticulum membrane"/>
    <property type="evidence" value="ECO:0007669"/>
    <property type="project" value="UniProtKB-SubCell"/>
</dbReference>
<reference evidence="13 14" key="1">
    <citation type="journal article" date="2018" name="Proc. Natl. Acad. Sci. U.S.A.">
        <title>Draft genome sequence of Camellia sinensis var. sinensis provides insights into the evolution of the tea genome and tea quality.</title>
        <authorList>
            <person name="Wei C."/>
            <person name="Yang H."/>
            <person name="Wang S."/>
            <person name="Zhao J."/>
            <person name="Liu C."/>
            <person name="Gao L."/>
            <person name="Xia E."/>
            <person name="Lu Y."/>
            <person name="Tai Y."/>
            <person name="She G."/>
            <person name="Sun J."/>
            <person name="Cao H."/>
            <person name="Tong W."/>
            <person name="Gao Q."/>
            <person name="Li Y."/>
            <person name="Deng W."/>
            <person name="Jiang X."/>
            <person name="Wang W."/>
            <person name="Chen Q."/>
            <person name="Zhang S."/>
            <person name="Li H."/>
            <person name="Wu J."/>
            <person name="Wang P."/>
            <person name="Li P."/>
            <person name="Shi C."/>
            <person name="Zheng F."/>
            <person name="Jian J."/>
            <person name="Huang B."/>
            <person name="Shan D."/>
            <person name="Shi M."/>
            <person name="Fang C."/>
            <person name="Yue Y."/>
            <person name="Li F."/>
            <person name="Li D."/>
            <person name="Wei S."/>
            <person name="Han B."/>
            <person name="Jiang C."/>
            <person name="Yin Y."/>
            <person name="Xia T."/>
            <person name="Zhang Z."/>
            <person name="Bennetzen J.L."/>
            <person name="Zhao S."/>
            <person name="Wan X."/>
        </authorList>
    </citation>
    <scope>NUCLEOTIDE SEQUENCE [LARGE SCALE GENOMIC DNA]</scope>
    <source>
        <strain evidence="14">cv. Shuchazao</strain>
        <tissue evidence="13">Leaf</tissue>
    </source>
</reference>
<keyword evidence="5" id="KW-0808">Transferase</keyword>
<dbReference type="UniPathway" id="UPA00378"/>
<evidence type="ECO:0000256" key="6">
    <source>
        <dbReference type="ARBA" id="ARBA00022692"/>
    </source>
</evidence>
<sequence>MARESSKFLELYGKLVQTYIGYDLLLGSIAAFYVFMVPYTKVEESFNVQATHDVLYHRHHLENYDHLDFPGVVPRTFIGAALVSILASPIVSAMSLLHCPKIFSLFAVRLVLGSIILLTLRFFRIQVLKVRFGKDGWVVMEVGAFINPDSSCSGCVGLIIRNKFGCQVEAFFVILTAIQFHVLFYCTRPLPNILALGLVNLAYGNWLKGNFYAALNCLLRGCALCGVLCVAVHSMEMGPLVKNGPTNFEVVGSNLKATTLCKIFATIIFRCDILLLLCPLGLELLLTKSISLWKAIKCCIGAALFCIGLTVLVDSIMWRRLLWPEFEVLWFNSILNRSSEWGFMHLKGEGGVYICLKDGSSLTAFDFMKFSGMLLGDTVVEHDSIQIAGTSLPRSLLAAYPLFLIAVFLDRRILFYILPVFSFVLLYSKLPHKELRFIISSVPMFNLSAAIAASRIYNNRRKNFWNLLYVVLLGLLMIRLEE</sequence>
<evidence type="ECO:0000256" key="8">
    <source>
        <dbReference type="ARBA" id="ARBA00022989"/>
    </source>
</evidence>
<evidence type="ECO:0000256" key="3">
    <source>
        <dbReference type="ARBA" id="ARBA00007063"/>
    </source>
</evidence>
<dbReference type="Proteomes" id="UP000306102">
    <property type="component" value="Unassembled WGS sequence"/>
</dbReference>
<keyword evidence="14" id="KW-1185">Reference proteome</keyword>
<keyword evidence="4 12" id="KW-0328">Glycosyltransferase</keyword>
<dbReference type="AlphaFoldDB" id="A0A4S4EA72"/>
<dbReference type="GO" id="GO:0006487">
    <property type="term" value="P:protein N-linked glycosylation"/>
    <property type="evidence" value="ECO:0007669"/>
    <property type="project" value="TreeGrafter"/>
</dbReference>
<feature type="transmembrane region" description="Helical" evidence="12">
    <location>
        <begin position="20"/>
        <end position="39"/>
    </location>
</feature>
<name>A0A4S4EA72_CAMSN</name>
<evidence type="ECO:0000256" key="4">
    <source>
        <dbReference type="ARBA" id="ARBA00022676"/>
    </source>
</evidence>
<feature type="transmembrane region" description="Helical" evidence="12">
    <location>
        <begin position="170"/>
        <end position="191"/>
    </location>
</feature>
<evidence type="ECO:0000256" key="5">
    <source>
        <dbReference type="ARBA" id="ARBA00022679"/>
    </source>
</evidence>
<evidence type="ECO:0000256" key="1">
    <source>
        <dbReference type="ARBA" id="ARBA00004477"/>
    </source>
</evidence>
<keyword evidence="6 12" id="KW-0812">Transmembrane</keyword>
<feature type="transmembrane region" description="Helical" evidence="12">
    <location>
        <begin position="436"/>
        <end position="457"/>
    </location>
</feature>
<evidence type="ECO:0000313" key="13">
    <source>
        <dbReference type="EMBL" id="THG12594.1"/>
    </source>
</evidence>
<dbReference type="PANTHER" id="PTHR22760:SF1">
    <property type="entry name" value="DOL-P-MAN:MAN(7)GLCNAC(2)-PP-DOL ALPHA-1,6-MANNOSYLTRANSFERASE"/>
    <property type="match status" value="1"/>
</dbReference>
<feature type="transmembrane region" description="Helical" evidence="12">
    <location>
        <begin position="292"/>
        <end position="313"/>
    </location>
</feature>
<comment type="catalytic activity">
    <reaction evidence="11">
        <text>an alpha-D-Man-(1-&gt;2)-alpha-D-Man-(1-&gt;2)-alpha-D-Man-(1-&gt;3)-[alpha-D-Man-(1-&gt;2)-alpha-D-Man-(1-&gt;3)-alpha-D-Man-(1-&gt;6)]-beta-D-Man-(1-&gt;4)-beta-D-GlcNAc-(1-&gt;4)-alpha-D-GlcNAc-diphospho-di-trans,poly-cis-dolichol + a di-trans,poly-cis-dolichyl beta-D-mannosyl phosphate = an alpha-D-Man-(1-&gt;2)-alpha-D-Man-(1-&gt;2)-alpha-D-Man-(1-&gt;3)-[alpha-D-Man-(1-&gt;2)-alpha-D-Man-(1-&gt;3)-[alpha-D-Man-(1-&gt;6)]-alpha-D-Man-(1-&gt;6)]-beta-D-Man-(1-&gt;4)-beta-D-GlcNAc-(1-&gt;4)-alpha-D-GlcNAc-diphospho-di-trans,poly-cis-dolichol + a di-trans,poly-cis-dolichyl phosphate + H(+)</text>
        <dbReference type="Rhea" id="RHEA:29535"/>
        <dbReference type="Rhea" id="RHEA-COMP:19498"/>
        <dbReference type="Rhea" id="RHEA-COMP:19501"/>
        <dbReference type="Rhea" id="RHEA-COMP:19518"/>
        <dbReference type="Rhea" id="RHEA-COMP:19519"/>
        <dbReference type="ChEBI" id="CHEBI:15378"/>
        <dbReference type="ChEBI" id="CHEBI:57683"/>
        <dbReference type="ChEBI" id="CHEBI:58211"/>
        <dbReference type="ChEBI" id="CHEBI:132517"/>
        <dbReference type="ChEBI" id="CHEBI:132519"/>
        <dbReference type="EC" id="2.4.1.260"/>
    </reaction>
    <physiologicalReaction direction="left-to-right" evidence="11">
        <dbReference type="Rhea" id="RHEA:29536"/>
    </physiologicalReaction>
</comment>
<dbReference type="InterPro" id="IPR005599">
    <property type="entry name" value="GPI_mannosylTrfase"/>
</dbReference>
<feature type="transmembrane region" description="Helical" evidence="12">
    <location>
        <begin position="211"/>
        <end position="232"/>
    </location>
</feature>
<gene>
    <name evidence="13" type="ORF">TEA_011162</name>
</gene>
<keyword evidence="9 12" id="KW-0472">Membrane</keyword>
<comment type="function">
    <text evidence="10">Mannosyltransferase that operates in the biosynthetic pathway of dolichol-linked oligosaccharides, the glycan precursors employed in protein asparagine (N)-glycosylation. The assembly of dolichol-linked oligosaccharides begins on the cytosolic side of the endoplasmic reticulum membrane and finishes in its lumen. The sequential addition of sugars to dolichol pyrophosphate produces dolichol-linked oligosaccharides containing fourteen sugars, including two GlcNAcs, nine mannoses and three glucoses. Once assembled, the oligosaccharide is transferred from the lipid to nascent proteins by oligosaccharyltransferases. In the lumen of the endoplasmic reticulum, adds the eighth mannose residue in an alpha-1,6 linkage onto Man(7)GlcNAc(2)-PP-dolichol to produce Man(8)GlcNAc(2)-PP-dolichol.</text>
</comment>
<evidence type="ECO:0000256" key="9">
    <source>
        <dbReference type="ARBA" id="ARBA00023136"/>
    </source>
</evidence>
<evidence type="ECO:0000256" key="11">
    <source>
        <dbReference type="ARBA" id="ARBA00048899"/>
    </source>
</evidence>
<evidence type="ECO:0000256" key="2">
    <source>
        <dbReference type="ARBA" id="ARBA00004922"/>
    </source>
</evidence>
<feature type="transmembrane region" description="Helical" evidence="12">
    <location>
        <begin position="464"/>
        <end position="480"/>
    </location>
</feature>
<comment type="subcellular location">
    <subcellularLocation>
        <location evidence="1 12">Endoplasmic reticulum membrane</location>
        <topology evidence="1 12">Multi-pass membrane protein</topology>
    </subcellularLocation>
</comment>
<evidence type="ECO:0000313" key="14">
    <source>
        <dbReference type="Proteomes" id="UP000306102"/>
    </source>
</evidence>
<comment type="similarity">
    <text evidence="3 12">Belongs to the glycosyltransferase 22 family.</text>
</comment>
<evidence type="ECO:0000256" key="10">
    <source>
        <dbReference type="ARBA" id="ARBA00044721"/>
    </source>
</evidence>
<feature type="transmembrane region" description="Helical" evidence="12">
    <location>
        <begin position="102"/>
        <end position="123"/>
    </location>
</feature>
<evidence type="ECO:0000256" key="12">
    <source>
        <dbReference type="RuleBase" id="RU363075"/>
    </source>
</evidence>
<protein>
    <recommendedName>
        <fullName evidence="12">Mannosyltransferase</fullName>
        <ecNumber evidence="12">2.4.1.-</ecNumber>
    </recommendedName>
</protein>
<evidence type="ECO:0000256" key="7">
    <source>
        <dbReference type="ARBA" id="ARBA00022824"/>
    </source>
</evidence>
<keyword evidence="8 12" id="KW-1133">Transmembrane helix</keyword>